<gene>
    <name evidence="1" type="ordered locus">XF_2092</name>
</gene>
<dbReference type="EMBL" id="AE003849">
    <property type="protein sequence ID" value="AAF84891.1"/>
    <property type="molecule type" value="Genomic_DNA"/>
</dbReference>
<protein>
    <submittedName>
        <fullName evidence="1">Uncharacterized protein</fullName>
    </submittedName>
</protein>
<sequence length="64" mass="7036">MITKTTSRFESRNACTCTTSESIRAPTYALLEMTDASNKSADSCNIIRTLLLCLRMPASSLICE</sequence>
<dbReference type="STRING" id="160492.XF_2092"/>
<dbReference type="HOGENOM" id="CLU_2866870_0_0_6"/>
<dbReference type="PIR" id="A82600">
    <property type="entry name" value="A82600"/>
</dbReference>
<proteinExistence type="predicted"/>
<dbReference type="Proteomes" id="UP000000812">
    <property type="component" value="Chromosome"/>
</dbReference>
<name>Q9PBP8_XYLFA</name>
<dbReference type="AlphaFoldDB" id="Q9PBP8"/>
<organism evidence="1 2">
    <name type="scientific">Xylella fastidiosa (strain 9a5c)</name>
    <dbReference type="NCBI Taxonomy" id="160492"/>
    <lineage>
        <taxon>Bacteria</taxon>
        <taxon>Pseudomonadati</taxon>
        <taxon>Pseudomonadota</taxon>
        <taxon>Gammaproteobacteria</taxon>
        <taxon>Lysobacterales</taxon>
        <taxon>Lysobacteraceae</taxon>
        <taxon>Xylella</taxon>
    </lineage>
</organism>
<accession>Q9PBP8</accession>
<dbReference type="KEGG" id="xfa:XF_2092"/>
<evidence type="ECO:0000313" key="1">
    <source>
        <dbReference type="EMBL" id="AAF84891.1"/>
    </source>
</evidence>
<reference evidence="1 2" key="1">
    <citation type="journal article" date="2000" name="Nature">
        <title>The genome sequence of the plant pathogen Xylella fastidiosa.</title>
        <authorList>
            <person name="Simpson A.J."/>
            <person name="Reinach F.C."/>
            <person name="Arruda P."/>
            <person name="Abreu F.A."/>
            <person name="Acencio M."/>
            <person name="Alvarenga R."/>
            <person name="Alves L.M."/>
            <person name="Araya J.E."/>
            <person name="Baia G.S."/>
            <person name="Baptista C.S."/>
            <person name="Barros M.H."/>
            <person name="Bonaccorsi E.D."/>
            <person name="Bordin S."/>
            <person name="Bove J.M."/>
            <person name="Briones M.R."/>
            <person name="Bueno M.R."/>
            <person name="Camargo A.A."/>
            <person name="Camargo L.E."/>
            <person name="Carraro D.M."/>
            <person name="Carrer H."/>
            <person name="Colauto N.B."/>
            <person name="Colombo C."/>
            <person name="Costa F.F."/>
            <person name="Costa M.C."/>
            <person name="Costa-Neto C.M."/>
            <person name="Coutinho L.L."/>
            <person name="Cristofani M."/>
            <person name="Dias-Neto E."/>
            <person name="Docena C."/>
            <person name="El-Dorry H."/>
            <person name="Facincani A.P."/>
            <person name="Ferreira A.J."/>
            <person name="Ferreira V.C."/>
            <person name="Ferro J.A."/>
            <person name="Fraga J.S."/>
            <person name="Franca S.C."/>
            <person name="Franco M.C."/>
            <person name="Frohme M."/>
            <person name="Furlan L.R."/>
            <person name="Garnier M."/>
            <person name="Goldman G.H."/>
            <person name="Goldman M.H."/>
            <person name="Gomes S.L."/>
            <person name="Gruber A."/>
            <person name="Ho P.L."/>
            <person name="Hoheisel J.D."/>
            <person name="Junqueira M.L."/>
            <person name="Kemper E.L."/>
            <person name="Kitajima J.P."/>
            <person name="Krieger J.E."/>
            <person name="Kuramae E.E."/>
            <person name="Laigret F."/>
            <person name="Lambais M.R."/>
            <person name="Leite L.C."/>
            <person name="Lemos E.G."/>
            <person name="Lemos M.V."/>
            <person name="Lopes S.A."/>
            <person name="Lopes C.R."/>
            <person name="Machado J.A."/>
            <person name="Machado M.A."/>
            <person name="Madeira A.M."/>
            <person name="Madeira H.M."/>
            <person name="Marino C.L."/>
            <person name="Marques M.V."/>
            <person name="Martins E.A."/>
            <person name="Martins E.M."/>
            <person name="Matsukuma A.Y."/>
            <person name="Menck C.F."/>
            <person name="Miracca E.C."/>
            <person name="Miyaki C.Y."/>
            <person name="Monteriro-Vitorello C.B."/>
            <person name="Moon D.H."/>
            <person name="Nagai M.A."/>
            <person name="Nascimento A.L."/>
            <person name="Netto L.E."/>
            <person name="Nhani A.Jr."/>
            <person name="Nobrega F.G."/>
            <person name="Nunes L.R."/>
            <person name="Oliveira M.A."/>
            <person name="de Oliveira M.C."/>
            <person name="de Oliveira R.C."/>
            <person name="Palmieri D.A."/>
            <person name="Paris A."/>
            <person name="Peixoto B.R."/>
            <person name="Pereira G.A."/>
            <person name="Pereira H.A.Jr."/>
            <person name="Pesquero J.B."/>
            <person name="Quaggio R.B."/>
            <person name="Roberto P.G."/>
            <person name="Rodrigues V."/>
            <person name="de M Rosa A.J."/>
            <person name="de Rosa V.E.Jr."/>
            <person name="de Sa R.G."/>
            <person name="Santelli R.V."/>
            <person name="Sawasaki H.E."/>
            <person name="da Silva A.C."/>
            <person name="da Silva A.M."/>
            <person name="da Silva F.R."/>
            <person name="da Silva W.A.Jr."/>
            <person name="da Silveira J.F."/>
            <person name="Silvestri M.L."/>
            <person name="Siqueira W.J."/>
            <person name="de Souza A.A."/>
            <person name="de Souza A.P."/>
            <person name="Terenzi M.F."/>
            <person name="Truffi D."/>
            <person name="Tsai S.M."/>
            <person name="Tsuhako M.H."/>
            <person name="Vallada H."/>
            <person name="Van Sluys M.A."/>
            <person name="Verjovski-Almeida S."/>
            <person name="Vettore A.L."/>
            <person name="Zago M.A."/>
            <person name="Zatz M."/>
            <person name="Meidanis J."/>
            <person name="Setubal J.C."/>
        </authorList>
    </citation>
    <scope>NUCLEOTIDE SEQUENCE [LARGE SCALE GENOMIC DNA]</scope>
    <source>
        <strain evidence="1 2">9a5c</strain>
    </source>
</reference>
<evidence type="ECO:0000313" key="2">
    <source>
        <dbReference type="Proteomes" id="UP000000812"/>
    </source>
</evidence>